<name>A0A1I2XUP3_9ACTN</name>
<evidence type="ECO:0000313" key="2">
    <source>
        <dbReference type="Proteomes" id="UP000181942"/>
    </source>
</evidence>
<evidence type="ECO:0000313" key="1">
    <source>
        <dbReference type="EMBL" id="SFH16817.1"/>
    </source>
</evidence>
<dbReference type="EMBL" id="FONR01000052">
    <property type="protein sequence ID" value="SFH16817.1"/>
    <property type="molecule type" value="Genomic_DNA"/>
</dbReference>
<sequence length="150" mass="17064">MPSRISENPRLGLIMGLMIWLARAQLQQLGLGLVQVVSDVEADVKLLGNGLVRPARSSTVVDPLKADEKSVLTVETGAVGVRLRVGFEPGGLLIERRQSQRIRAIECYRTQLHLQRHDICLQPLARQRPERVRRKHRHPIKNRWHVNKVP</sequence>
<protein>
    <submittedName>
        <fullName evidence="1">Uncharacterized protein</fullName>
    </submittedName>
</protein>
<dbReference type="Proteomes" id="UP000181942">
    <property type="component" value="Unassembled WGS sequence"/>
</dbReference>
<gene>
    <name evidence="1" type="ORF">SAMN02787118_15212</name>
</gene>
<reference evidence="1 2" key="1">
    <citation type="submission" date="2016-10" db="EMBL/GenBank/DDBJ databases">
        <authorList>
            <person name="de Groot N.N."/>
        </authorList>
    </citation>
    <scope>NUCLEOTIDE SEQUENCE [LARGE SCALE GENOMIC DNA]</scope>
    <source>
        <strain evidence="1 2">OK461</strain>
    </source>
</reference>
<organism evidence="1 2">
    <name type="scientific">Streptomyces mirabilis</name>
    <dbReference type="NCBI Taxonomy" id="68239"/>
    <lineage>
        <taxon>Bacteria</taxon>
        <taxon>Bacillati</taxon>
        <taxon>Actinomycetota</taxon>
        <taxon>Actinomycetes</taxon>
        <taxon>Kitasatosporales</taxon>
        <taxon>Streptomycetaceae</taxon>
        <taxon>Streptomyces</taxon>
    </lineage>
</organism>
<dbReference type="AlphaFoldDB" id="A0A1I2XUP3"/>
<proteinExistence type="predicted"/>
<accession>A0A1I2XUP3</accession>